<dbReference type="InterPro" id="IPR018640">
    <property type="entry name" value="DUF2063"/>
</dbReference>
<gene>
    <name evidence="2" type="ORF">SAMN02745857_03005</name>
</gene>
<dbReference type="OrthoDB" id="4146344at2"/>
<dbReference type="EMBL" id="FWXD01000019">
    <property type="protein sequence ID" value="SMC27872.1"/>
    <property type="molecule type" value="Genomic_DNA"/>
</dbReference>
<dbReference type="RefSeq" id="WP_084091665.1">
    <property type="nucleotide sequence ID" value="NZ_FWXD01000019.1"/>
</dbReference>
<dbReference type="STRING" id="1121001.SAMN02745857_03005"/>
<name>A0A1W1XVI2_9NEIS</name>
<protein>
    <recommendedName>
        <fullName evidence="1">Putative DNA-binding domain-containing protein</fullName>
    </recommendedName>
</protein>
<dbReference type="InterPro" id="IPR044922">
    <property type="entry name" value="DUF2063_N_sf"/>
</dbReference>
<evidence type="ECO:0000313" key="2">
    <source>
        <dbReference type="EMBL" id="SMC27872.1"/>
    </source>
</evidence>
<dbReference type="Proteomes" id="UP000192761">
    <property type="component" value="Unassembled WGS sequence"/>
</dbReference>
<dbReference type="Pfam" id="PF09836">
    <property type="entry name" value="DUF2063"/>
    <property type="match status" value="1"/>
</dbReference>
<evidence type="ECO:0000259" key="1">
    <source>
        <dbReference type="Pfam" id="PF09836"/>
    </source>
</evidence>
<evidence type="ECO:0000313" key="3">
    <source>
        <dbReference type="Proteomes" id="UP000192761"/>
    </source>
</evidence>
<feature type="domain" description="Putative DNA-binding" evidence="1">
    <location>
        <begin position="16"/>
        <end position="112"/>
    </location>
</feature>
<proteinExistence type="predicted"/>
<reference evidence="2 3" key="1">
    <citation type="submission" date="2017-04" db="EMBL/GenBank/DDBJ databases">
        <authorList>
            <person name="Afonso C.L."/>
            <person name="Miller P.J."/>
            <person name="Scott M.A."/>
            <person name="Spackman E."/>
            <person name="Goraichik I."/>
            <person name="Dimitrov K.M."/>
            <person name="Suarez D.L."/>
            <person name="Swayne D.E."/>
        </authorList>
    </citation>
    <scope>NUCLEOTIDE SEQUENCE [LARGE SCALE GENOMIC DNA]</scope>
    <source>
        <strain evidence="2 3">DSM 23236</strain>
    </source>
</reference>
<sequence length="279" mass="31255">MPSPCSEAAPAALTELQHFMQQVLMSSDNRGREAQIARHIAPGPRLPAAEHLAIYQRAYLARLLQCMQGQFKALNHALGPALFRDFAADYLREQPSSSPTLAHLGAGFADYLRRNRPDADAPEDWIDFMIELADFEWSLYTLFDAPGAEGSGYASVDDLANPALRLQPALLLRQYRFPVNHYYQQVADEQDPDHPDPAPVCVALVRSHYRSGIFSLRPLQYELLQRIALLQPGQPFQLAVRHTLDQLGPAGHATVQQWLLAWVQAGFLVINQPYTTSCR</sequence>
<accession>A0A1W1XVI2</accession>
<dbReference type="Gene3D" id="1.10.150.690">
    <property type="entry name" value="DUF2063"/>
    <property type="match status" value="1"/>
</dbReference>
<keyword evidence="3" id="KW-1185">Reference proteome</keyword>
<dbReference type="AlphaFoldDB" id="A0A1W1XVI2"/>
<organism evidence="2 3">
    <name type="scientific">Andreprevotia lacus DSM 23236</name>
    <dbReference type="NCBI Taxonomy" id="1121001"/>
    <lineage>
        <taxon>Bacteria</taxon>
        <taxon>Pseudomonadati</taxon>
        <taxon>Pseudomonadota</taxon>
        <taxon>Betaproteobacteria</taxon>
        <taxon>Neisseriales</taxon>
        <taxon>Chitinibacteraceae</taxon>
        <taxon>Andreprevotia</taxon>
    </lineage>
</organism>